<feature type="region of interest" description="Disordered" evidence="1">
    <location>
        <begin position="319"/>
        <end position="343"/>
    </location>
</feature>
<feature type="region of interest" description="Disordered" evidence="1">
    <location>
        <begin position="461"/>
        <end position="538"/>
    </location>
</feature>
<keyword evidence="3" id="KW-1185">Reference proteome</keyword>
<feature type="compositionally biased region" description="Polar residues" evidence="1">
    <location>
        <begin position="523"/>
        <end position="538"/>
    </location>
</feature>
<feature type="region of interest" description="Disordered" evidence="1">
    <location>
        <begin position="716"/>
        <end position="835"/>
    </location>
</feature>
<reference evidence="2" key="1">
    <citation type="journal article" date="2020" name="Fungal Divers.">
        <title>Resolving the Mortierellaceae phylogeny through synthesis of multi-gene phylogenetics and phylogenomics.</title>
        <authorList>
            <person name="Vandepol N."/>
            <person name="Liber J."/>
            <person name="Desiro A."/>
            <person name="Na H."/>
            <person name="Kennedy M."/>
            <person name="Barry K."/>
            <person name="Grigoriev I.V."/>
            <person name="Miller A.N."/>
            <person name="O'Donnell K."/>
            <person name="Stajich J.E."/>
            <person name="Bonito G."/>
        </authorList>
    </citation>
    <scope>NUCLEOTIDE SEQUENCE</scope>
    <source>
        <strain evidence="2">KOD1015</strain>
    </source>
</reference>
<feature type="region of interest" description="Disordered" evidence="1">
    <location>
        <begin position="944"/>
        <end position="997"/>
    </location>
</feature>
<dbReference type="AlphaFoldDB" id="A0A9P6KCI2"/>
<sequence>MKAHHHQQLRQRQLQQQQQESPSPHSSLTLQSLSPPSAEQKAQHPKLTIVPATSTTNSTPVTFAEIPSPTLSTSSSLTSSLSSNTDGTGAVSFSFCSPLFYDQKLYIYHSLLKVYRLLGRCIDKHPTVLIVLQYSIAAVHGLTIYLLSVILSVAQLIMITVTIENLDWIQSYTPLMCEWDSRFPGFVFPALDLDSEAEEDADCLASDSRSCKDSLYWERRATLKQGEDLVDDGYQSEESLKRLTVQQSMNSRLRGRFARYQQWMPAFWSADENNVGDSDLAQARRRVSIPKGEIYPYSGDFQRAVTRNKRVTFNEQVQVMGRKRSSEARSPRPGPKPLTYMAPPAYTQDENVMDASLDSFISNTSISPAKPSFLAAPLDQFAAEPPASTDAAQELPVNVADADDLPVVSQDTVASLVVSQMANAEQLEDLKKDEAEYQQSIAARDTNGSGTSSPVLSIDAQSAAVPESTTLLPSSQKQQQQPAALLPTDESNPATVIPASDQSDLRRSSSSSSNNPATSTPQQDNTGRTVSPRSSFSLGTRAKRSISLVVPGTGSSGANAKLANEEVSSLDRRASTGKRNIVYKIVHPQRYKREVEQQEAEQERQRLLVLAQLQRQNILGSGDDAPCVDGAFGTDPVICGDAYYYTTSAEYVEGLGAQDSVISTSIGTSFPKELQGSKSQSKLHPLDCPRAIVMGISGDSPALRVVESLEKKGSQLVHFKRDSKKAKRQGAESNQGSSRIHSSNRLQQLFGGGSQPGQKETRSTSSLVETPGPFSTKPLTGSKESIGKAASKSGSQRLPLPRTTSRQFTTFRALGTPVRHVAQPPSSDLVTSSNGLAVNESDPVASSSSLDMEHTSFSAFGFPSPTQSPESSLPASPRHSTSSMPSDTPSRLQAMNEFYRGTVRRNPFKSLNALNDEPIKQEMLLHELDDDNFTQGLMISEAGPAGVQEGDDQEERVSVESNGPAPMIEGRVLPPPAMAAKSGRGMSFMRKLTGKKK</sequence>
<dbReference type="EMBL" id="JAABOA010002547">
    <property type="protein sequence ID" value="KAF9579717.1"/>
    <property type="molecule type" value="Genomic_DNA"/>
</dbReference>
<feature type="region of interest" description="Disordered" evidence="1">
    <location>
        <begin position="1"/>
        <end position="53"/>
    </location>
</feature>
<evidence type="ECO:0000313" key="3">
    <source>
        <dbReference type="Proteomes" id="UP000780801"/>
    </source>
</evidence>
<feature type="compositionally biased region" description="Polar residues" evidence="1">
    <location>
        <begin position="792"/>
        <end position="810"/>
    </location>
</feature>
<feature type="compositionally biased region" description="Low complexity" evidence="1">
    <location>
        <begin position="508"/>
        <end position="522"/>
    </location>
</feature>
<feature type="compositionally biased region" description="Low complexity" evidence="1">
    <location>
        <begin position="67"/>
        <end position="79"/>
    </location>
</feature>
<name>A0A9P6KCI2_9FUNG</name>
<feature type="region of interest" description="Disordered" evidence="1">
    <location>
        <begin position="60"/>
        <end position="79"/>
    </location>
</feature>
<feature type="compositionally biased region" description="Polar residues" evidence="1">
    <location>
        <begin position="731"/>
        <end position="747"/>
    </location>
</feature>
<gene>
    <name evidence="2" type="ORF">BGW38_003912</name>
</gene>
<organism evidence="2 3">
    <name type="scientific">Lunasporangiospora selenospora</name>
    <dbReference type="NCBI Taxonomy" id="979761"/>
    <lineage>
        <taxon>Eukaryota</taxon>
        <taxon>Fungi</taxon>
        <taxon>Fungi incertae sedis</taxon>
        <taxon>Mucoromycota</taxon>
        <taxon>Mortierellomycotina</taxon>
        <taxon>Mortierellomycetes</taxon>
        <taxon>Mortierellales</taxon>
        <taxon>Mortierellaceae</taxon>
        <taxon>Lunasporangiospora</taxon>
    </lineage>
</organism>
<comment type="caution">
    <text evidence="2">The sequence shown here is derived from an EMBL/GenBank/DDBJ whole genome shotgun (WGS) entry which is preliminary data.</text>
</comment>
<feature type="compositionally biased region" description="Polar residues" evidence="1">
    <location>
        <begin position="824"/>
        <end position="835"/>
    </location>
</feature>
<feature type="compositionally biased region" description="Low complexity" evidence="1">
    <location>
        <begin position="10"/>
        <end position="37"/>
    </location>
</feature>
<evidence type="ECO:0000256" key="1">
    <source>
        <dbReference type="SAM" id="MobiDB-lite"/>
    </source>
</evidence>
<accession>A0A9P6KCI2</accession>
<dbReference type="Proteomes" id="UP000780801">
    <property type="component" value="Unassembled WGS sequence"/>
</dbReference>
<feature type="compositionally biased region" description="Low complexity" evidence="1">
    <location>
        <begin position="468"/>
        <end position="488"/>
    </location>
</feature>
<protein>
    <submittedName>
        <fullName evidence="2">Uncharacterized protein</fullName>
    </submittedName>
</protein>
<feature type="region of interest" description="Disordered" evidence="1">
    <location>
        <begin position="858"/>
        <end position="890"/>
    </location>
</feature>
<dbReference type="OrthoDB" id="2447480at2759"/>
<evidence type="ECO:0000313" key="2">
    <source>
        <dbReference type="EMBL" id="KAF9579717.1"/>
    </source>
</evidence>
<proteinExistence type="predicted"/>